<proteinExistence type="predicted"/>
<dbReference type="AlphaFoldDB" id="A0A655CNR9"/>
<evidence type="ECO:0000313" key="1">
    <source>
        <dbReference type="EMBL" id="CNW87091.1"/>
    </source>
</evidence>
<dbReference type="EMBL" id="CQQC01002471">
    <property type="protein sequence ID" value="CNW87091.1"/>
    <property type="molecule type" value="Genomic_DNA"/>
</dbReference>
<evidence type="ECO:0000313" key="2">
    <source>
        <dbReference type="Proteomes" id="UP000039217"/>
    </source>
</evidence>
<dbReference type="Proteomes" id="UP000039217">
    <property type="component" value="Unassembled WGS sequence"/>
</dbReference>
<protein>
    <submittedName>
        <fullName evidence="1">Uncharacterized protein</fullName>
    </submittedName>
</protein>
<gene>
    <name evidence="1" type="ORF">ERS007661_04327</name>
</gene>
<sequence>MDITTGDQEFVGPAQTPRIGSRPQVQQLIGAHQPAAGAEVFEEAGSAQRIHRLLGHTDRDAGARGDRTQRRVDQLRCVKQYADNLRALGGKRVTRSIAVQSVTEGARLCGHS</sequence>
<name>A0A655CNR9_MYCTX</name>
<organism evidence="1 2">
    <name type="scientific">Mycobacterium tuberculosis</name>
    <dbReference type="NCBI Taxonomy" id="1773"/>
    <lineage>
        <taxon>Bacteria</taxon>
        <taxon>Bacillati</taxon>
        <taxon>Actinomycetota</taxon>
        <taxon>Actinomycetes</taxon>
        <taxon>Mycobacteriales</taxon>
        <taxon>Mycobacteriaceae</taxon>
        <taxon>Mycobacterium</taxon>
        <taxon>Mycobacterium tuberculosis complex</taxon>
    </lineage>
</organism>
<accession>A0A655CNR9</accession>
<reference evidence="1 2" key="1">
    <citation type="submission" date="2015-03" db="EMBL/GenBank/DDBJ databases">
        <authorList>
            <consortium name="Pathogen Informatics"/>
        </authorList>
    </citation>
    <scope>NUCLEOTIDE SEQUENCE [LARGE SCALE GENOMIC DNA]</scope>
    <source>
        <strain evidence="1 2">D00501624</strain>
    </source>
</reference>